<proteinExistence type="predicted"/>
<keyword evidence="2" id="KW-0732">Signal</keyword>
<evidence type="ECO:0000313" key="4">
    <source>
        <dbReference type="Proteomes" id="UP001259982"/>
    </source>
</evidence>
<dbReference type="SUPFAM" id="SSF49478">
    <property type="entry name" value="Cna protein B-type domain"/>
    <property type="match status" value="1"/>
</dbReference>
<reference evidence="3 4" key="1">
    <citation type="submission" date="2023-09" db="EMBL/GenBank/DDBJ databases">
        <authorList>
            <person name="Rey-Velasco X."/>
        </authorList>
    </citation>
    <scope>NUCLEOTIDE SEQUENCE [LARGE SCALE GENOMIC DNA]</scope>
    <source>
        <strain evidence="3 4">P385</strain>
    </source>
</reference>
<keyword evidence="1" id="KW-0812">Transmembrane</keyword>
<keyword evidence="1" id="KW-1133">Transmembrane helix</keyword>
<evidence type="ECO:0000256" key="2">
    <source>
        <dbReference type="SAM" id="SignalP"/>
    </source>
</evidence>
<sequence length="142" mass="14818">MKRLLAAACLIVPVVAGAHGAGFERLPDVDTVALRFAYAVGEPMAGARVVVTTLAGQDHQRGQTDRDGQFAFVPDRPGDWMVVADDGLGHEVRAEVEVGGVAEGESSATPVAVSPRVLLYALIGSLAVNAGLLSFLLARRRA</sequence>
<dbReference type="EMBL" id="JAVRHY010000004">
    <property type="protein sequence ID" value="MDT0618043.1"/>
    <property type="molecule type" value="Genomic_DNA"/>
</dbReference>
<organism evidence="3 4">
    <name type="scientific">Spectribacter acetivorans</name>
    <dbReference type="NCBI Taxonomy" id="3075603"/>
    <lineage>
        <taxon>Bacteria</taxon>
        <taxon>Pseudomonadati</taxon>
        <taxon>Pseudomonadota</taxon>
        <taxon>Gammaproteobacteria</taxon>
        <taxon>Salinisphaerales</taxon>
        <taxon>Salinisphaeraceae</taxon>
        <taxon>Spectribacter</taxon>
    </lineage>
</organism>
<feature type="signal peptide" evidence="2">
    <location>
        <begin position="1"/>
        <end position="20"/>
    </location>
</feature>
<keyword evidence="4" id="KW-1185">Reference proteome</keyword>
<protein>
    <submittedName>
        <fullName evidence="3">Carboxypeptidase-like regulatory domain-containing protein</fullName>
    </submittedName>
</protein>
<feature type="chain" id="PRO_5046235955" evidence="2">
    <location>
        <begin position="21"/>
        <end position="142"/>
    </location>
</feature>
<keyword evidence="1" id="KW-0472">Membrane</keyword>
<dbReference type="Proteomes" id="UP001259982">
    <property type="component" value="Unassembled WGS sequence"/>
</dbReference>
<gene>
    <name evidence="3" type="ORF">RM531_06125</name>
</gene>
<comment type="caution">
    <text evidence="3">The sequence shown here is derived from an EMBL/GenBank/DDBJ whole genome shotgun (WGS) entry which is preliminary data.</text>
</comment>
<evidence type="ECO:0000256" key="1">
    <source>
        <dbReference type="SAM" id="Phobius"/>
    </source>
</evidence>
<evidence type="ECO:0000313" key="3">
    <source>
        <dbReference type="EMBL" id="MDT0618043.1"/>
    </source>
</evidence>
<feature type="transmembrane region" description="Helical" evidence="1">
    <location>
        <begin position="117"/>
        <end position="138"/>
    </location>
</feature>
<accession>A0ABU3B9V9</accession>
<dbReference type="RefSeq" id="WP_311658062.1">
    <property type="nucleotide sequence ID" value="NZ_JAVRHY010000004.1"/>
</dbReference>
<name>A0ABU3B9V9_9GAMM</name>